<proteinExistence type="predicted"/>
<dbReference type="CDD" id="cd09272">
    <property type="entry name" value="RNase_HI_RT_Ty1"/>
    <property type="match status" value="1"/>
</dbReference>
<name>A0AAW2QGY7_SESRA</name>
<comment type="caution">
    <text evidence="1">The sequence shown here is derived from an EMBL/GenBank/DDBJ whole genome shotgun (WGS) entry which is preliminary data.</text>
</comment>
<sequence>MYLMVSTRPDIAYAPEYIATTEAFKEAIWLKGILSEIGFLKNNVTVFSDSQSSIQLCKNPVFHDRTKHIEVLAKGPRVLWAMMKAIGSGSLGFGPREDMLINLWPKPTWPNPESPGWQAPRLSPLLTT</sequence>
<gene>
    <name evidence="1" type="ORF">Sradi_3573600</name>
</gene>
<evidence type="ECO:0000313" key="1">
    <source>
        <dbReference type="EMBL" id="KAL0366835.1"/>
    </source>
</evidence>
<evidence type="ECO:0008006" key="2">
    <source>
        <dbReference type="Google" id="ProtNLM"/>
    </source>
</evidence>
<dbReference type="EMBL" id="JACGWJ010000015">
    <property type="protein sequence ID" value="KAL0366835.1"/>
    <property type="molecule type" value="Genomic_DNA"/>
</dbReference>
<dbReference type="AlphaFoldDB" id="A0AAW2QGY7"/>
<protein>
    <recommendedName>
        <fullName evidence="2">Retrovirus-related Pol polyprotein from transposon TNT 1-94</fullName>
    </recommendedName>
</protein>
<organism evidence="1">
    <name type="scientific">Sesamum radiatum</name>
    <name type="common">Black benniseed</name>
    <dbReference type="NCBI Taxonomy" id="300843"/>
    <lineage>
        <taxon>Eukaryota</taxon>
        <taxon>Viridiplantae</taxon>
        <taxon>Streptophyta</taxon>
        <taxon>Embryophyta</taxon>
        <taxon>Tracheophyta</taxon>
        <taxon>Spermatophyta</taxon>
        <taxon>Magnoliopsida</taxon>
        <taxon>eudicotyledons</taxon>
        <taxon>Gunneridae</taxon>
        <taxon>Pentapetalae</taxon>
        <taxon>asterids</taxon>
        <taxon>lamiids</taxon>
        <taxon>Lamiales</taxon>
        <taxon>Pedaliaceae</taxon>
        <taxon>Sesamum</taxon>
    </lineage>
</organism>
<dbReference type="PANTHER" id="PTHR11439">
    <property type="entry name" value="GAG-POL-RELATED RETROTRANSPOSON"/>
    <property type="match status" value="1"/>
</dbReference>
<reference evidence="1" key="1">
    <citation type="submission" date="2020-06" db="EMBL/GenBank/DDBJ databases">
        <authorList>
            <person name="Li T."/>
            <person name="Hu X."/>
            <person name="Zhang T."/>
            <person name="Song X."/>
            <person name="Zhang H."/>
            <person name="Dai N."/>
            <person name="Sheng W."/>
            <person name="Hou X."/>
            <person name="Wei L."/>
        </authorList>
    </citation>
    <scope>NUCLEOTIDE SEQUENCE</scope>
    <source>
        <strain evidence="1">G02</strain>
        <tissue evidence="1">Leaf</tissue>
    </source>
</reference>
<accession>A0AAW2QGY7</accession>
<reference evidence="1" key="2">
    <citation type="journal article" date="2024" name="Plant">
        <title>Genomic evolution and insights into agronomic trait innovations of Sesamum species.</title>
        <authorList>
            <person name="Miao H."/>
            <person name="Wang L."/>
            <person name="Qu L."/>
            <person name="Liu H."/>
            <person name="Sun Y."/>
            <person name="Le M."/>
            <person name="Wang Q."/>
            <person name="Wei S."/>
            <person name="Zheng Y."/>
            <person name="Lin W."/>
            <person name="Duan Y."/>
            <person name="Cao H."/>
            <person name="Xiong S."/>
            <person name="Wang X."/>
            <person name="Wei L."/>
            <person name="Li C."/>
            <person name="Ma Q."/>
            <person name="Ju M."/>
            <person name="Zhao R."/>
            <person name="Li G."/>
            <person name="Mu C."/>
            <person name="Tian Q."/>
            <person name="Mei H."/>
            <person name="Zhang T."/>
            <person name="Gao T."/>
            <person name="Zhang H."/>
        </authorList>
    </citation>
    <scope>NUCLEOTIDE SEQUENCE</scope>
    <source>
        <strain evidence="1">G02</strain>
    </source>
</reference>